<protein>
    <recommendedName>
        <fullName evidence="5">Sel1 repeat family protein</fullName>
    </recommendedName>
</protein>
<feature type="chain" id="PRO_5016711204" description="Sel1 repeat family protein" evidence="2">
    <location>
        <begin position="21"/>
        <end position="828"/>
    </location>
</feature>
<comment type="caution">
    <text evidence="3">The sequence shown here is derived from an EMBL/GenBank/DDBJ whole genome shotgun (WGS) entry which is preliminary data.</text>
</comment>
<name>A0A367ZL83_9BACT</name>
<sequence>MKRNSLVWSSLFLLVALATGATTPSIVELTRAAERGDTYAQYQLATRLYFGDGCAQDHAKACHWYRRAIMNFRSWYGQALGRVGSATPSLLREAAEDGDLEAQFRLASRYHFGQGVRQDFAEAAKWYRRAALALETPPWYLPRERGLAATREASPRDAASEKTAGAPSEATREGRWRFRQYPDYPWYRWYRLGGKSFAGVDLPTLTKAAEAGDIDAQYQLGLRYLHGEGAPRNLEKAARFLHRVAVRLVAGAFAETPPGPEDARARADLERRAAAGDIPARFQLGARYLSATGPERDYARAAECFKAVIEACDELPWPPFAGRGLSPAGDERPGDLARAAEQGDPVAMFEMGNRHFFGAGATRDHEKAARWYRRVAEQLQPPWRDRLAAAKYRALPLPELQARAEEGEAEARFQLAQRLFLGQGVPQDRSEAARWYRLALLDRLPFHRAGGSDPRGRRAAFGRAESREGPSFLTGVVDPRLSEDDVRQLREFDRLPPWPVGSPWERPDLSLEDLEALVRAGGWAEPFPWFKYREAHRWFRDYAALRQAAEAGDPDAQFQVGAKYYFGAGLPLNKEEAARWFRRAAQKEHPLARYFLTLVYARHEDREALAAAAANGNAEAQYQLGTLYHFGRQATRDFTEAARWYRLAAQQGHSMAQYQLGALAFAQNRFPEAVDWLQKSAAQGNPLAQYNLGILYMTGRGVERRRDEAERLLRRVAEKGGVLAQAQLAGLLMDDPAAVTAWFRKSVLDGLVNPRLDAGLVHDEGFGFAEATRQAWAWLSLVTAGRSAPWADEYRRLQSQLEARLSAADLAEAQALATRLAPLARVAD</sequence>
<dbReference type="InterPro" id="IPR006597">
    <property type="entry name" value="Sel1-like"/>
</dbReference>
<dbReference type="SUPFAM" id="SSF81901">
    <property type="entry name" value="HCP-like"/>
    <property type="match status" value="5"/>
</dbReference>
<evidence type="ECO:0000256" key="1">
    <source>
        <dbReference type="SAM" id="MobiDB-lite"/>
    </source>
</evidence>
<dbReference type="Gene3D" id="1.25.40.10">
    <property type="entry name" value="Tetratricopeptide repeat domain"/>
    <property type="match status" value="6"/>
</dbReference>
<evidence type="ECO:0000313" key="4">
    <source>
        <dbReference type="Proteomes" id="UP000252355"/>
    </source>
</evidence>
<dbReference type="InterPro" id="IPR011990">
    <property type="entry name" value="TPR-like_helical_dom_sf"/>
</dbReference>
<dbReference type="AlphaFoldDB" id="A0A367ZL83"/>
<dbReference type="PANTHER" id="PTHR11102:SF160">
    <property type="entry name" value="ERAD-ASSOCIATED E3 UBIQUITIN-PROTEIN LIGASE COMPONENT HRD3"/>
    <property type="match status" value="1"/>
</dbReference>
<evidence type="ECO:0000313" key="3">
    <source>
        <dbReference type="EMBL" id="RCK78856.1"/>
    </source>
</evidence>
<dbReference type="InterPro" id="IPR050767">
    <property type="entry name" value="Sel1_AlgK"/>
</dbReference>
<dbReference type="Proteomes" id="UP000252355">
    <property type="component" value="Unassembled WGS sequence"/>
</dbReference>
<dbReference type="PANTHER" id="PTHR11102">
    <property type="entry name" value="SEL-1-LIKE PROTEIN"/>
    <property type="match status" value="1"/>
</dbReference>
<proteinExistence type="predicted"/>
<feature type="signal peptide" evidence="2">
    <location>
        <begin position="1"/>
        <end position="20"/>
    </location>
</feature>
<evidence type="ECO:0008006" key="5">
    <source>
        <dbReference type="Google" id="ProtNLM"/>
    </source>
</evidence>
<organism evidence="3 4">
    <name type="scientific">Candidatus Ozemobacter sibiricus</name>
    <dbReference type="NCBI Taxonomy" id="2268124"/>
    <lineage>
        <taxon>Bacteria</taxon>
        <taxon>Candidatus Ozemobacteria</taxon>
        <taxon>Candidatus Ozemobacterales</taxon>
        <taxon>Candidatus Ozemobacteraceae</taxon>
        <taxon>Candidatus Ozemobacter</taxon>
    </lineage>
</organism>
<dbReference type="EMBL" id="QOQW01000018">
    <property type="protein sequence ID" value="RCK78856.1"/>
    <property type="molecule type" value="Genomic_DNA"/>
</dbReference>
<keyword evidence="2" id="KW-0732">Signal</keyword>
<dbReference type="SMART" id="SM00671">
    <property type="entry name" value="SEL1"/>
    <property type="match status" value="10"/>
</dbReference>
<feature type="region of interest" description="Disordered" evidence="1">
    <location>
        <begin position="151"/>
        <end position="172"/>
    </location>
</feature>
<evidence type="ECO:0000256" key="2">
    <source>
        <dbReference type="SAM" id="SignalP"/>
    </source>
</evidence>
<accession>A0A367ZL83</accession>
<reference evidence="3 4" key="1">
    <citation type="submission" date="2018-05" db="EMBL/GenBank/DDBJ databases">
        <title>A metagenomic window into the 2 km-deep terrestrial subsurface aquifer revealed taxonomically and functionally diverse microbial community comprising novel uncultured bacterial lineages.</title>
        <authorList>
            <person name="Kadnikov V.V."/>
            <person name="Mardanov A.V."/>
            <person name="Beletsky A.V."/>
            <person name="Banks D."/>
            <person name="Pimenov N.V."/>
            <person name="Frank Y.A."/>
            <person name="Karnachuk O.V."/>
            <person name="Ravin N.V."/>
        </authorList>
    </citation>
    <scope>NUCLEOTIDE SEQUENCE [LARGE SCALE GENOMIC DNA]</scope>
    <source>
        <strain evidence="3">BY5</strain>
    </source>
</reference>
<gene>
    <name evidence="3" type="ORF">OZSIB_1006</name>
</gene>
<dbReference type="Pfam" id="PF08238">
    <property type="entry name" value="Sel1"/>
    <property type="match status" value="10"/>
</dbReference>